<keyword evidence="5" id="KW-1185">Reference proteome</keyword>
<dbReference type="Pfam" id="PF17921">
    <property type="entry name" value="Integrase_H2C2"/>
    <property type="match status" value="1"/>
</dbReference>
<protein>
    <recommendedName>
        <fullName evidence="1">RNA-directed DNA polymerase</fullName>
        <ecNumber evidence="1">2.7.7.49</ecNumber>
    </recommendedName>
</protein>
<feature type="domain" description="Reverse transcriptase/retrotransposon-derived protein RNase H-like" evidence="3">
    <location>
        <begin position="7"/>
        <end position="88"/>
    </location>
</feature>
<evidence type="ECO:0000259" key="4">
    <source>
        <dbReference type="Pfam" id="PF17921"/>
    </source>
</evidence>
<dbReference type="InterPro" id="IPR043502">
    <property type="entry name" value="DNA/RNA_pol_sf"/>
</dbReference>
<dbReference type="PANTHER" id="PTHR37984">
    <property type="entry name" value="PROTEIN CBG26694"/>
    <property type="match status" value="1"/>
</dbReference>
<dbReference type="Gene3D" id="1.10.340.70">
    <property type="match status" value="1"/>
</dbReference>
<name>A0A0N5BZE6_STREA</name>
<feature type="domain" description="Integrase zinc-binding" evidence="4">
    <location>
        <begin position="287"/>
        <end position="332"/>
    </location>
</feature>
<reference evidence="6" key="1">
    <citation type="submission" date="2017-02" db="UniProtKB">
        <authorList>
            <consortium name="WormBaseParasite"/>
        </authorList>
    </citation>
    <scope>IDENTIFICATION</scope>
</reference>
<dbReference type="InterPro" id="IPR041588">
    <property type="entry name" value="Integrase_H2C2"/>
</dbReference>
<keyword evidence="2" id="KW-0511">Multifunctional enzyme</keyword>
<evidence type="ECO:0000256" key="1">
    <source>
        <dbReference type="ARBA" id="ARBA00012493"/>
    </source>
</evidence>
<dbReference type="InterPro" id="IPR041577">
    <property type="entry name" value="RT_RNaseH_2"/>
</dbReference>
<dbReference type="EC" id="2.7.7.49" evidence="1"/>
<dbReference type="STRING" id="174720.A0A0N5BZE6"/>
<evidence type="ECO:0000259" key="3">
    <source>
        <dbReference type="Pfam" id="PF17919"/>
    </source>
</evidence>
<evidence type="ECO:0000256" key="2">
    <source>
        <dbReference type="ARBA" id="ARBA00023268"/>
    </source>
</evidence>
<dbReference type="InterPro" id="IPR050951">
    <property type="entry name" value="Retrovirus_Pol_polyprotein"/>
</dbReference>
<organism evidence="5 6">
    <name type="scientific">Strongyloides papillosus</name>
    <name type="common">Intestinal threadworm</name>
    <dbReference type="NCBI Taxonomy" id="174720"/>
    <lineage>
        <taxon>Eukaryota</taxon>
        <taxon>Metazoa</taxon>
        <taxon>Ecdysozoa</taxon>
        <taxon>Nematoda</taxon>
        <taxon>Chromadorea</taxon>
        <taxon>Rhabditida</taxon>
        <taxon>Tylenchina</taxon>
        <taxon>Panagrolaimomorpha</taxon>
        <taxon>Strongyloidoidea</taxon>
        <taxon>Strongyloididae</taxon>
        <taxon>Strongyloides</taxon>
    </lineage>
</organism>
<dbReference type="PANTHER" id="PTHR37984:SF5">
    <property type="entry name" value="PROTEIN NYNRIN-LIKE"/>
    <property type="match status" value="1"/>
</dbReference>
<evidence type="ECO:0000313" key="6">
    <source>
        <dbReference type="WBParaSite" id="SPAL_0001113700.1"/>
    </source>
</evidence>
<accession>A0A0N5BZE6</accession>
<dbReference type="Pfam" id="PF17919">
    <property type="entry name" value="RT_RNaseH_2"/>
    <property type="match status" value="1"/>
</dbReference>
<dbReference type="AlphaFoldDB" id="A0A0N5BZE6"/>
<dbReference type="SUPFAM" id="SSF56672">
    <property type="entry name" value="DNA/RNA polymerases"/>
    <property type="match status" value="1"/>
</dbReference>
<dbReference type="GO" id="GO:0003964">
    <property type="term" value="F:RNA-directed DNA polymerase activity"/>
    <property type="evidence" value="ECO:0007669"/>
    <property type="project" value="UniProtKB-EC"/>
</dbReference>
<dbReference type="WBParaSite" id="SPAL_0001113700.1">
    <property type="protein sequence ID" value="SPAL_0001113700.1"/>
    <property type="gene ID" value="SPAL_0001113700"/>
</dbReference>
<dbReference type="CDD" id="cd09274">
    <property type="entry name" value="RNase_HI_RT_Ty3"/>
    <property type="match status" value="1"/>
</dbReference>
<proteinExistence type="predicted"/>
<evidence type="ECO:0000313" key="5">
    <source>
        <dbReference type="Proteomes" id="UP000046392"/>
    </source>
</evidence>
<dbReference type="Proteomes" id="UP000046392">
    <property type="component" value="Unplaced"/>
</dbReference>
<sequence>MHFIIGNPKILHNADRNKSFYLTCDASSTGLGAMLSQYDDEGNEVPISFWSYPLSESKRGRAPTFLEMMSISKAVSHYCHVLLGSELIIISNHLPIKGLLKKNDDAKFAELMIPLQEMNYRFEYIKGKDNIIPDDLSSLYQEEILKDSSNLNKLQSDDEEKELISLQKMIFDELRKREKKLEDDKCKMVNCLKVLTGEIEEIDDSSDEEDVEPSSKKQDLNKIGDDIPLLTYHYYKNYILITMEEQLSDSFIKEDFEEKIYDKRKIIELNNQIMIEDLIGIGYVIMVPNSKIEKVLNIAHSLSGHYNAEKIFKWLKDVCFWKNMFMDIQLHVER</sequence>